<proteinExistence type="predicted"/>
<organism evidence="1 2">
    <name type="scientific">Obba rivulosa</name>
    <dbReference type="NCBI Taxonomy" id="1052685"/>
    <lineage>
        <taxon>Eukaryota</taxon>
        <taxon>Fungi</taxon>
        <taxon>Dikarya</taxon>
        <taxon>Basidiomycota</taxon>
        <taxon>Agaricomycotina</taxon>
        <taxon>Agaricomycetes</taxon>
        <taxon>Polyporales</taxon>
        <taxon>Gelatoporiaceae</taxon>
        <taxon>Obba</taxon>
    </lineage>
</organism>
<dbReference type="Proteomes" id="UP000250043">
    <property type="component" value="Unassembled WGS sequence"/>
</dbReference>
<dbReference type="AlphaFoldDB" id="A0A8E2B2G1"/>
<sequence>MQAGLIKFMESVKERRLEKERGIRQRQLDEERSVLLRRRVHAFWDWIRQDTVCGQDNAEMLLVDYAEMPEVRTVIDAPGDANLTSDDFLPLLPILSALRERWP</sequence>
<protein>
    <submittedName>
        <fullName evidence="1">Uncharacterized protein</fullName>
    </submittedName>
</protein>
<keyword evidence="2" id="KW-1185">Reference proteome</keyword>
<evidence type="ECO:0000313" key="1">
    <source>
        <dbReference type="EMBL" id="OCH92789.1"/>
    </source>
</evidence>
<accession>A0A8E2B2G1</accession>
<name>A0A8E2B2G1_9APHY</name>
<gene>
    <name evidence="1" type="ORF">OBBRIDRAFT_790950</name>
</gene>
<reference evidence="1 2" key="1">
    <citation type="submission" date="2016-07" db="EMBL/GenBank/DDBJ databases">
        <title>Draft genome of the white-rot fungus Obba rivulosa 3A-2.</title>
        <authorList>
            <consortium name="DOE Joint Genome Institute"/>
            <person name="Miettinen O."/>
            <person name="Riley R."/>
            <person name="Acob R."/>
            <person name="Barry K."/>
            <person name="Cullen D."/>
            <person name="De Vries R."/>
            <person name="Hainaut M."/>
            <person name="Hatakka A."/>
            <person name="Henrissat B."/>
            <person name="Hilden K."/>
            <person name="Kuo R."/>
            <person name="Labutti K."/>
            <person name="Lipzen A."/>
            <person name="Makela M.R."/>
            <person name="Sandor L."/>
            <person name="Spatafora J.W."/>
            <person name="Grigoriev I.V."/>
            <person name="Hibbett D.S."/>
        </authorList>
    </citation>
    <scope>NUCLEOTIDE SEQUENCE [LARGE SCALE GENOMIC DNA]</scope>
    <source>
        <strain evidence="1 2">3A-2</strain>
    </source>
</reference>
<evidence type="ECO:0000313" key="2">
    <source>
        <dbReference type="Proteomes" id="UP000250043"/>
    </source>
</evidence>
<dbReference type="OrthoDB" id="2322499at2759"/>
<dbReference type="EMBL" id="KV722364">
    <property type="protein sequence ID" value="OCH92789.1"/>
    <property type="molecule type" value="Genomic_DNA"/>
</dbReference>